<evidence type="ECO:0000313" key="2">
    <source>
        <dbReference type="EMBL" id="GGA85423.1"/>
    </source>
</evidence>
<dbReference type="RefSeq" id="WP_188928326.1">
    <property type="nucleotide sequence ID" value="NZ_BMJC01000001.1"/>
</dbReference>
<protein>
    <recommendedName>
        <fullName evidence="4">DUF308 domain-containing protein</fullName>
    </recommendedName>
</protein>
<keyword evidence="1" id="KW-0812">Transmembrane</keyword>
<evidence type="ECO:0008006" key="4">
    <source>
        <dbReference type="Google" id="ProtNLM"/>
    </source>
</evidence>
<feature type="transmembrane region" description="Helical" evidence="1">
    <location>
        <begin position="125"/>
        <end position="144"/>
    </location>
</feature>
<dbReference type="Pfam" id="PF03729">
    <property type="entry name" value="DUF308"/>
    <property type="match status" value="2"/>
</dbReference>
<feature type="transmembrane region" description="Helical" evidence="1">
    <location>
        <begin position="42"/>
        <end position="63"/>
    </location>
</feature>
<gene>
    <name evidence="2" type="ORF">GCM10011511_05580</name>
</gene>
<proteinExistence type="predicted"/>
<keyword evidence="3" id="KW-1185">Reference proteome</keyword>
<dbReference type="InterPro" id="IPR005325">
    <property type="entry name" value="DUF308_memb"/>
</dbReference>
<evidence type="ECO:0000313" key="3">
    <source>
        <dbReference type="Proteomes" id="UP000607559"/>
    </source>
</evidence>
<dbReference type="PANTHER" id="PTHR34989">
    <property type="entry name" value="PROTEIN HDED"/>
    <property type="match status" value="1"/>
</dbReference>
<dbReference type="AlphaFoldDB" id="A0A8J2U846"/>
<name>A0A8J2U846_9BACT</name>
<dbReference type="InterPro" id="IPR052712">
    <property type="entry name" value="Acid_resist_chaperone_HdeD"/>
</dbReference>
<feature type="transmembrane region" description="Helical" evidence="1">
    <location>
        <begin position="100"/>
        <end position="118"/>
    </location>
</feature>
<dbReference type="PANTHER" id="PTHR34989:SF1">
    <property type="entry name" value="PROTEIN HDED"/>
    <property type="match status" value="1"/>
</dbReference>
<reference evidence="2" key="2">
    <citation type="submission" date="2020-09" db="EMBL/GenBank/DDBJ databases">
        <authorList>
            <person name="Sun Q."/>
            <person name="Zhou Y."/>
        </authorList>
    </citation>
    <scope>NUCLEOTIDE SEQUENCE</scope>
    <source>
        <strain evidence="2">CGMCC 1.15448</strain>
    </source>
</reference>
<keyword evidence="1" id="KW-0472">Membrane</keyword>
<feature type="transmembrane region" description="Helical" evidence="1">
    <location>
        <begin position="75"/>
        <end position="94"/>
    </location>
</feature>
<reference evidence="2" key="1">
    <citation type="journal article" date="2014" name="Int. J. Syst. Evol. Microbiol.">
        <title>Complete genome sequence of Corynebacterium casei LMG S-19264T (=DSM 44701T), isolated from a smear-ripened cheese.</title>
        <authorList>
            <consortium name="US DOE Joint Genome Institute (JGI-PGF)"/>
            <person name="Walter F."/>
            <person name="Albersmeier A."/>
            <person name="Kalinowski J."/>
            <person name="Ruckert C."/>
        </authorList>
    </citation>
    <scope>NUCLEOTIDE SEQUENCE</scope>
    <source>
        <strain evidence="2">CGMCC 1.15448</strain>
    </source>
</reference>
<dbReference type="GO" id="GO:0005886">
    <property type="term" value="C:plasma membrane"/>
    <property type="evidence" value="ECO:0007669"/>
    <property type="project" value="TreeGrafter"/>
</dbReference>
<feature type="transmembrane region" description="Helical" evidence="1">
    <location>
        <begin position="150"/>
        <end position="170"/>
    </location>
</feature>
<keyword evidence="1" id="KW-1133">Transmembrane helix</keyword>
<sequence length="186" mass="20865">MSSPAKNVATWGLLFIAGVIFFSVGVLAFINPMSSYVKLTKFAGIGLLLNGGLLLAMIIIRPMRPRERNWLQAESILHLFFGILFLLNPLLAFIALPYFIGSWLFLVGLLKMLAALALRHRLGRWGFIVFVGLIFFVFGSLLLFSPFARATSITLIIGCFGIIMGAFYMIDAFRYRKMEDTLDMLL</sequence>
<feature type="transmembrane region" description="Helical" evidence="1">
    <location>
        <begin position="12"/>
        <end position="30"/>
    </location>
</feature>
<evidence type="ECO:0000256" key="1">
    <source>
        <dbReference type="SAM" id="Phobius"/>
    </source>
</evidence>
<dbReference type="Proteomes" id="UP000607559">
    <property type="component" value="Unassembled WGS sequence"/>
</dbReference>
<accession>A0A8J2U846</accession>
<comment type="caution">
    <text evidence="2">The sequence shown here is derived from an EMBL/GenBank/DDBJ whole genome shotgun (WGS) entry which is preliminary data.</text>
</comment>
<organism evidence="2 3">
    <name type="scientific">Puia dinghuensis</name>
    <dbReference type="NCBI Taxonomy" id="1792502"/>
    <lineage>
        <taxon>Bacteria</taxon>
        <taxon>Pseudomonadati</taxon>
        <taxon>Bacteroidota</taxon>
        <taxon>Chitinophagia</taxon>
        <taxon>Chitinophagales</taxon>
        <taxon>Chitinophagaceae</taxon>
        <taxon>Puia</taxon>
    </lineage>
</organism>
<dbReference type="EMBL" id="BMJC01000001">
    <property type="protein sequence ID" value="GGA85423.1"/>
    <property type="molecule type" value="Genomic_DNA"/>
</dbReference>